<dbReference type="AlphaFoldDB" id="A0A5C3M200"/>
<evidence type="ECO:0000313" key="3">
    <source>
        <dbReference type="Proteomes" id="UP000308652"/>
    </source>
</evidence>
<keyword evidence="1" id="KW-1133">Transmembrane helix</keyword>
<organism evidence="2 3">
    <name type="scientific">Crucibulum laeve</name>
    <dbReference type="NCBI Taxonomy" id="68775"/>
    <lineage>
        <taxon>Eukaryota</taxon>
        <taxon>Fungi</taxon>
        <taxon>Dikarya</taxon>
        <taxon>Basidiomycota</taxon>
        <taxon>Agaricomycotina</taxon>
        <taxon>Agaricomycetes</taxon>
        <taxon>Agaricomycetidae</taxon>
        <taxon>Agaricales</taxon>
        <taxon>Agaricineae</taxon>
        <taxon>Nidulariaceae</taxon>
        <taxon>Crucibulum</taxon>
    </lineage>
</organism>
<sequence>MCAVQYYASLFHPVPILLRPSKDLSPLLSLFPSTNHLLSRLELPILSSLISYKRGFAYILLHAPAIPLLPSRILFCLFGSFVFLRSNRNHYFVSFGFIDCGVRLS</sequence>
<dbReference type="EMBL" id="ML213604">
    <property type="protein sequence ID" value="TFK38168.1"/>
    <property type="molecule type" value="Genomic_DNA"/>
</dbReference>
<proteinExistence type="predicted"/>
<keyword evidence="1" id="KW-0812">Transmembrane</keyword>
<accession>A0A5C3M200</accession>
<name>A0A5C3M200_9AGAR</name>
<keyword evidence="1" id="KW-0472">Membrane</keyword>
<feature type="non-terminal residue" evidence="2">
    <location>
        <position position="105"/>
    </location>
</feature>
<feature type="transmembrane region" description="Helical" evidence="1">
    <location>
        <begin position="56"/>
        <end position="84"/>
    </location>
</feature>
<dbReference type="Proteomes" id="UP000308652">
    <property type="component" value="Unassembled WGS sequence"/>
</dbReference>
<keyword evidence="3" id="KW-1185">Reference proteome</keyword>
<gene>
    <name evidence="2" type="ORF">BDQ12DRAFT_684078</name>
</gene>
<protein>
    <submittedName>
        <fullName evidence="2">Uncharacterized protein</fullName>
    </submittedName>
</protein>
<evidence type="ECO:0000256" key="1">
    <source>
        <dbReference type="SAM" id="Phobius"/>
    </source>
</evidence>
<evidence type="ECO:0000313" key="2">
    <source>
        <dbReference type="EMBL" id="TFK38168.1"/>
    </source>
</evidence>
<reference evidence="2 3" key="1">
    <citation type="journal article" date="2019" name="Nat. Ecol. Evol.">
        <title>Megaphylogeny resolves global patterns of mushroom evolution.</title>
        <authorList>
            <person name="Varga T."/>
            <person name="Krizsan K."/>
            <person name="Foldi C."/>
            <person name="Dima B."/>
            <person name="Sanchez-Garcia M."/>
            <person name="Sanchez-Ramirez S."/>
            <person name="Szollosi G.J."/>
            <person name="Szarkandi J.G."/>
            <person name="Papp V."/>
            <person name="Albert L."/>
            <person name="Andreopoulos W."/>
            <person name="Angelini C."/>
            <person name="Antonin V."/>
            <person name="Barry K.W."/>
            <person name="Bougher N.L."/>
            <person name="Buchanan P."/>
            <person name="Buyck B."/>
            <person name="Bense V."/>
            <person name="Catcheside P."/>
            <person name="Chovatia M."/>
            <person name="Cooper J."/>
            <person name="Damon W."/>
            <person name="Desjardin D."/>
            <person name="Finy P."/>
            <person name="Geml J."/>
            <person name="Haridas S."/>
            <person name="Hughes K."/>
            <person name="Justo A."/>
            <person name="Karasinski D."/>
            <person name="Kautmanova I."/>
            <person name="Kiss B."/>
            <person name="Kocsube S."/>
            <person name="Kotiranta H."/>
            <person name="LaButti K.M."/>
            <person name="Lechner B.E."/>
            <person name="Liimatainen K."/>
            <person name="Lipzen A."/>
            <person name="Lukacs Z."/>
            <person name="Mihaltcheva S."/>
            <person name="Morgado L.N."/>
            <person name="Niskanen T."/>
            <person name="Noordeloos M.E."/>
            <person name="Ohm R.A."/>
            <person name="Ortiz-Santana B."/>
            <person name="Ovrebo C."/>
            <person name="Racz N."/>
            <person name="Riley R."/>
            <person name="Savchenko A."/>
            <person name="Shiryaev A."/>
            <person name="Soop K."/>
            <person name="Spirin V."/>
            <person name="Szebenyi C."/>
            <person name="Tomsovsky M."/>
            <person name="Tulloss R.E."/>
            <person name="Uehling J."/>
            <person name="Grigoriev I.V."/>
            <person name="Vagvolgyi C."/>
            <person name="Papp T."/>
            <person name="Martin F.M."/>
            <person name="Miettinen O."/>
            <person name="Hibbett D.S."/>
            <person name="Nagy L.G."/>
        </authorList>
    </citation>
    <scope>NUCLEOTIDE SEQUENCE [LARGE SCALE GENOMIC DNA]</scope>
    <source>
        <strain evidence="2 3">CBS 166.37</strain>
    </source>
</reference>